<comment type="caution">
    <text evidence="1">The sequence shown here is derived from an EMBL/GenBank/DDBJ whole genome shotgun (WGS) entry which is preliminary data.</text>
</comment>
<protein>
    <submittedName>
        <fullName evidence="1">Uncharacterized protein</fullName>
    </submittedName>
</protein>
<gene>
    <name evidence="1" type="ORF">AVR91_0238760</name>
</gene>
<dbReference type="AlphaFoldDB" id="A0A1W2LHG9"/>
<proteinExistence type="predicted"/>
<reference evidence="1 2" key="1">
    <citation type="submission" date="2016-12" db="EMBL/GenBank/DDBJ databases">
        <title>Amycolatopsis keratiniphila subsp. keratiniphila genome sequencing and assembly.</title>
        <authorList>
            <person name="Mayilraj S."/>
            <person name="Kaur N."/>
        </authorList>
    </citation>
    <scope>NUCLEOTIDE SEQUENCE [LARGE SCALE GENOMIC DNA]</scope>
    <source>
        <strain evidence="1 2">DSM 44409</strain>
    </source>
</reference>
<accession>A0A1W2LHG9</accession>
<organism evidence="1 2">
    <name type="scientific">Amycolatopsis keratiniphila subsp. keratiniphila</name>
    <dbReference type="NCBI Taxonomy" id="227715"/>
    <lineage>
        <taxon>Bacteria</taxon>
        <taxon>Bacillati</taxon>
        <taxon>Actinomycetota</taxon>
        <taxon>Actinomycetes</taxon>
        <taxon>Pseudonocardiales</taxon>
        <taxon>Pseudonocardiaceae</taxon>
        <taxon>Amycolatopsis</taxon>
        <taxon>Amycolatopsis japonica group</taxon>
    </lineage>
</organism>
<sequence>MVRHSLATRRRLFGRRRRVPTQHLVEVPCVADEYEWRQFAGTSHLYPVARLADEWATVVVAWCERQRPWPVGHDVGEVGRMRLDARHRAVVGACEDCEHLQRLAHMDARHRAREARRARA</sequence>
<evidence type="ECO:0000313" key="2">
    <source>
        <dbReference type="Proteomes" id="UP000076660"/>
    </source>
</evidence>
<name>A0A1W2LHG9_9PSEU</name>
<dbReference type="Proteomes" id="UP000076660">
    <property type="component" value="Unassembled WGS sequence"/>
</dbReference>
<dbReference type="EMBL" id="LQMT02000042">
    <property type="protein sequence ID" value="ONF62308.1"/>
    <property type="molecule type" value="Genomic_DNA"/>
</dbReference>
<evidence type="ECO:0000313" key="1">
    <source>
        <dbReference type="EMBL" id="ONF62308.1"/>
    </source>
</evidence>